<name>A0ABX9JSB6_9BACT</name>
<organism evidence="1 2">
    <name type="scientific">Archangium gephyra</name>
    <dbReference type="NCBI Taxonomy" id="48"/>
    <lineage>
        <taxon>Bacteria</taxon>
        <taxon>Pseudomonadati</taxon>
        <taxon>Myxococcota</taxon>
        <taxon>Myxococcia</taxon>
        <taxon>Myxococcales</taxon>
        <taxon>Cystobacterineae</taxon>
        <taxon>Archangiaceae</taxon>
        <taxon>Archangium</taxon>
    </lineage>
</organism>
<evidence type="ECO:0008006" key="3">
    <source>
        <dbReference type="Google" id="ProtNLM"/>
    </source>
</evidence>
<dbReference type="Proteomes" id="UP000256345">
    <property type="component" value="Unassembled WGS sequence"/>
</dbReference>
<evidence type="ECO:0000313" key="1">
    <source>
        <dbReference type="EMBL" id="REG26133.1"/>
    </source>
</evidence>
<gene>
    <name evidence="1" type="ORF">ATI61_112228</name>
</gene>
<accession>A0ABX9JSB6</accession>
<dbReference type="SUPFAM" id="SSF52309">
    <property type="entry name" value="N-(deoxy)ribosyltransferase-like"/>
    <property type="match status" value="1"/>
</dbReference>
<reference evidence="1 2" key="1">
    <citation type="submission" date="2018-08" db="EMBL/GenBank/DDBJ databases">
        <title>Genomic Encyclopedia of Archaeal and Bacterial Type Strains, Phase II (KMG-II): from individual species to whole genera.</title>
        <authorList>
            <person name="Goeker M."/>
        </authorList>
    </citation>
    <scope>NUCLEOTIDE SEQUENCE [LARGE SCALE GENOMIC DNA]</scope>
    <source>
        <strain evidence="1 2">DSM 2261</strain>
    </source>
</reference>
<comment type="caution">
    <text evidence="1">The sequence shown here is derived from an EMBL/GenBank/DDBJ whole genome shotgun (WGS) entry which is preliminary data.</text>
</comment>
<evidence type="ECO:0000313" key="2">
    <source>
        <dbReference type="Proteomes" id="UP000256345"/>
    </source>
</evidence>
<dbReference type="EMBL" id="QUMU01000012">
    <property type="protein sequence ID" value="REG26133.1"/>
    <property type="molecule type" value="Genomic_DNA"/>
</dbReference>
<proteinExistence type="predicted"/>
<keyword evidence="2" id="KW-1185">Reference proteome</keyword>
<protein>
    <recommendedName>
        <fullName evidence="3">Nucleoside 2-deoxyribosyltransferase</fullName>
    </recommendedName>
</protein>
<sequence length="183" mass="20973">MTGDSTSLPPPYRHLESALKQFHEDAPAEKSVFVMMKFPSNDMEDWKKKCLSDLYDAVRDELDRHGLMARRADQKTYPESRQMWDNVCTHMLGCDYGVAILEDHVGDEFNPNVALEYGFMLARGSKVVLLKEANFKHTRADILATISVPFSISKEHVVDTNSVRDAISNWLSVDLKITPRRRR</sequence>
<dbReference type="Gene3D" id="3.40.50.450">
    <property type="match status" value="1"/>
</dbReference>